<dbReference type="VEuPathDB" id="FungiDB:I302_01624"/>
<evidence type="ECO:0000256" key="1">
    <source>
        <dbReference type="SAM" id="MobiDB-lite"/>
    </source>
</evidence>
<feature type="region of interest" description="Disordered" evidence="1">
    <location>
        <begin position="90"/>
        <end position="119"/>
    </location>
</feature>
<dbReference type="GeneID" id="30206023"/>
<feature type="compositionally biased region" description="Low complexity" evidence="1">
    <location>
        <begin position="168"/>
        <end position="192"/>
    </location>
</feature>
<dbReference type="Proteomes" id="UP000092730">
    <property type="component" value="Chromosome 1"/>
</dbReference>
<accession>A0A1B9GGL2</accession>
<organism evidence="2">
    <name type="scientific">Kwoniella bestiolae CBS 10118</name>
    <dbReference type="NCBI Taxonomy" id="1296100"/>
    <lineage>
        <taxon>Eukaryota</taxon>
        <taxon>Fungi</taxon>
        <taxon>Dikarya</taxon>
        <taxon>Basidiomycota</taxon>
        <taxon>Agaricomycotina</taxon>
        <taxon>Tremellomycetes</taxon>
        <taxon>Tremellales</taxon>
        <taxon>Cryptococcaceae</taxon>
        <taxon>Kwoniella</taxon>
    </lineage>
</organism>
<feature type="compositionally biased region" description="Low complexity" evidence="1">
    <location>
        <begin position="90"/>
        <end position="108"/>
    </location>
</feature>
<gene>
    <name evidence="2" type="ORF">I302_01624</name>
    <name evidence="3" type="ORF">I302_102928</name>
</gene>
<feature type="region of interest" description="Disordered" evidence="1">
    <location>
        <begin position="40"/>
        <end position="60"/>
    </location>
</feature>
<dbReference type="OrthoDB" id="2596678at2759"/>
<feature type="region of interest" description="Disordered" evidence="1">
    <location>
        <begin position="264"/>
        <end position="286"/>
    </location>
</feature>
<reference evidence="2" key="3">
    <citation type="submission" date="2014-01" db="EMBL/GenBank/DDBJ databases">
        <title>Evolution of pathogenesis and genome organization in the Tremellales.</title>
        <authorList>
            <person name="Cuomo C."/>
            <person name="Litvintseva A."/>
            <person name="Heitman J."/>
            <person name="Chen Y."/>
            <person name="Sun S."/>
            <person name="Springer D."/>
            <person name="Dromer F."/>
            <person name="Young S."/>
            <person name="Zeng Q."/>
            <person name="Chapman S."/>
            <person name="Gujja S."/>
            <person name="Saif S."/>
            <person name="Birren B."/>
        </authorList>
    </citation>
    <scope>NUCLEOTIDE SEQUENCE</scope>
    <source>
        <strain evidence="2">CBS 10118</strain>
    </source>
</reference>
<reference evidence="3" key="2">
    <citation type="submission" date="2013-07" db="EMBL/GenBank/DDBJ databases">
        <authorList>
            <consortium name="The Broad Institute Genome Sequencing Platform"/>
            <person name="Cuomo C."/>
            <person name="Litvintseva A."/>
            <person name="Chen Y."/>
            <person name="Heitman J."/>
            <person name="Sun S."/>
            <person name="Springer D."/>
            <person name="Dromer F."/>
            <person name="Young S.K."/>
            <person name="Zeng Q."/>
            <person name="Gargeya S."/>
            <person name="Fitzgerald M."/>
            <person name="Abouelleil A."/>
            <person name="Alvarado L."/>
            <person name="Berlin A.M."/>
            <person name="Chapman S.B."/>
            <person name="Dewar J."/>
            <person name="Goldberg J."/>
            <person name="Griggs A."/>
            <person name="Gujja S."/>
            <person name="Hansen M."/>
            <person name="Howarth C."/>
            <person name="Imamovic A."/>
            <person name="Larimer J."/>
            <person name="McCowan C."/>
            <person name="Murphy C."/>
            <person name="Pearson M."/>
            <person name="Priest M."/>
            <person name="Roberts A."/>
            <person name="Saif S."/>
            <person name="Shea T."/>
            <person name="Sykes S."/>
            <person name="Wortman J."/>
            <person name="Nusbaum C."/>
            <person name="Birren B."/>
        </authorList>
    </citation>
    <scope>NUCLEOTIDE SEQUENCE</scope>
    <source>
        <strain evidence="3">CBS 10118</strain>
    </source>
</reference>
<sequence>MPPRRSSRTSLSSPIADDISYLSLPEVRDRLSRNTALLSSPLFASPPAAGPSNSPSGDPVKDKLLVAREALLAREQELMLGNLHLADQDQNQNQHQQQYNGSPTKSPTLGGGGGTRSGKARVLDRIRAGEGRLAKNGLILPIDQTLHLGQRDYQNATALSLSHLSLNPARSSSPKPRSTRPKISPSHPHPSSGLYENGGNEDEITRANRLARINAFMSYKPSLDSEEEDEDAFYNDEDDEDVDVGEMDKEEYINRLIREGEGERNFPLAGNASGGYDGMSQPLHHDDKLLDDLGEEVDVFGENDEDYLEGNEEYGNGAGEGSMAAGPGR</sequence>
<dbReference type="RefSeq" id="XP_019051175.1">
    <property type="nucleotide sequence ID" value="XM_019188297.1"/>
</dbReference>
<name>A0A1B9GGL2_9TREE</name>
<feature type="region of interest" description="Disordered" evidence="1">
    <location>
        <begin position="165"/>
        <end position="200"/>
    </location>
</feature>
<keyword evidence="4" id="KW-1185">Reference proteome</keyword>
<evidence type="ECO:0000313" key="4">
    <source>
        <dbReference type="Proteomes" id="UP000092730"/>
    </source>
</evidence>
<dbReference type="EMBL" id="KI894018">
    <property type="protein sequence ID" value="OCF30105.1"/>
    <property type="molecule type" value="Genomic_DNA"/>
</dbReference>
<dbReference type="EMBL" id="CP144541">
    <property type="protein sequence ID" value="WVW80937.1"/>
    <property type="molecule type" value="Genomic_DNA"/>
</dbReference>
<reference evidence="3" key="4">
    <citation type="submission" date="2024-02" db="EMBL/GenBank/DDBJ databases">
        <title>Comparative genomics of Cryptococcus and Kwoniella reveals pathogenesis evolution and contrasting modes of karyotype evolution via chromosome fusion or intercentromeric recombination.</title>
        <authorList>
            <person name="Coelho M.A."/>
            <person name="David-Palma M."/>
            <person name="Shea T."/>
            <person name="Bowers K."/>
            <person name="McGinley-Smith S."/>
            <person name="Mohammad A.W."/>
            <person name="Gnirke A."/>
            <person name="Yurkov A.M."/>
            <person name="Nowrousian M."/>
            <person name="Sun S."/>
            <person name="Cuomo C.A."/>
            <person name="Heitman J."/>
        </authorList>
    </citation>
    <scope>NUCLEOTIDE SEQUENCE</scope>
    <source>
        <strain evidence="3">CBS 10118</strain>
    </source>
</reference>
<feature type="region of interest" description="Disordered" evidence="1">
    <location>
        <begin position="303"/>
        <end position="329"/>
    </location>
</feature>
<reference evidence="2" key="1">
    <citation type="submission" date="2013-07" db="EMBL/GenBank/DDBJ databases">
        <title>The Genome Sequence of Cryptococcus bestiolae CBS10118.</title>
        <authorList>
            <consortium name="The Broad Institute Genome Sequencing Platform"/>
            <person name="Cuomo C."/>
            <person name="Litvintseva A."/>
            <person name="Chen Y."/>
            <person name="Heitman J."/>
            <person name="Sun S."/>
            <person name="Springer D."/>
            <person name="Dromer F."/>
            <person name="Young S.K."/>
            <person name="Zeng Q."/>
            <person name="Gargeya S."/>
            <person name="Fitzgerald M."/>
            <person name="Abouelleil A."/>
            <person name="Alvarado L."/>
            <person name="Berlin A.M."/>
            <person name="Chapman S.B."/>
            <person name="Dewar J."/>
            <person name="Goldberg J."/>
            <person name="Griggs A."/>
            <person name="Gujja S."/>
            <person name="Hansen M."/>
            <person name="Howarth C."/>
            <person name="Imamovic A."/>
            <person name="Larimer J."/>
            <person name="McCowan C."/>
            <person name="Murphy C."/>
            <person name="Pearson M."/>
            <person name="Priest M."/>
            <person name="Roberts A."/>
            <person name="Saif S."/>
            <person name="Shea T."/>
            <person name="Sykes S."/>
            <person name="Wortman J."/>
            <person name="Nusbaum C."/>
            <person name="Birren B."/>
        </authorList>
    </citation>
    <scope>NUCLEOTIDE SEQUENCE [LARGE SCALE GENOMIC DNA]</scope>
    <source>
        <strain evidence="2">CBS 10118</strain>
    </source>
</reference>
<feature type="compositionally biased region" description="Acidic residues" evidence="1">
    <location>
        <begin position="303"/>
        <end position="312"/>
    </location>
</feature>
<dbReference type="AlphaFoldDB" id="A0A1B9GGL2"/>
<evidence type="ECO:0000313" key="2">
    <source>
        <dbReference type="EMBL" id="OCF30105.1"/>
    </source>
</evidence>
<proteinExistence type="predicted"/>
<feature type="compositionally biased region" description="Low complexity" evidence="1">
    <location>
        <begin position="45"/>
        <end position="57"/>
    </location>
</feature>
<protein>
    <submittedName>
        <fullName evidence="2">Uncharacterized protein</fullName>
    </submittedName>
</protein>
<evidence type="ECO:0000313" key="3">
    <source>
        <dbReference type="EMBL" id="WVW80937.1"/>
    </source>
</evidence>
<dbReference type="KEGG" id="kbi:30206023"/>